<keyword evidence="2" id="KW-0815">Transposition</keyword>
<dbReference type="GO" id="GO:0032196">
    <property type="term" value="P:transposition"/>
    <property type="evidence" value="ECO:0007669"/>
    <property type="project" value="UniProtKB-KW"/>
</dbReference>
<dbReference type="Pfam" id="PF01385">
    <property type="entry name" value="OrfB_IS605"/>
    <property type="match status" value="1"/>
</dbReference>
<proteinExistence type="inferred from homology"/>
<feature type="domain" description="Probable transposase IS891/IS1136/IS1341" evidence="5">
    <location>
        <begin position="169"/>
        <end position="282"/>
    </location>
</feature>
<evidence type="ECO:0000259" key="6">
    <source>
        <dbReference type="Pfam" id="PF07282"/>
    </source>
</evidence>
<evidence type="ECO:0000313" key="8">
    <source>
        <dbReference type="Proteomes" id="UP000003835"/>
    </source>
</evidence>
<dbReference type="InterPro" id="IPR001959">
    <property type="entry name" value="Transposase"/>
</dbReference>
<evidence type="ECO:0000256" key="4">
    <source>
        <dbReference type="ARBA" id="ARBA00023172"/>
    </source>
</evidence>
<dbReference type="eggNOG" id="COG0675">
    <property type="taxonomic scope" value="Bacteria"/>
</dbReference>
<gene>
    <name evidence="7" type="ORF">MC7420_6705</name>
</gene>
<name>B4VWC1_9CYAN</name>
<organism evidence="7 8">
    <name type="scientific">Coleofasciculus chthonoplastes PCC 7420</name>
    <dbReference type="NCBI Taxonomy" id="118168"/>
    <lineage>
        <taxon>Bacteria</taxon>
        <taxon>Bacillati</taxon>
        <taxon>Cyanobacteriota</taxon>
        <taxon>Cyanophyceae</taxon>
        <taxon>Coleofasciculales</taxon>
        <taxon>Coleofasciculaceae</taxon>
        <taxon>Coleofasciculus</taxon>
    </lineage>
</organism>
<accession>B4VWC1</accession>
<dbReference type="GO" id="GO:0006310">
    <property type="term" value="P:DNA recombination"/>
    <property type="evidence" value="ECO:0007669"/>
    <property type="project" value="UniProtKB-KW"/>
</dbReference>
<reference evidence="7 8" key="1">
    <citation type="submission" date="2008-07" db="EMBL/GenBank/DDBJ databases">
        <authorList>
            <person name="Tandeau de Marsac N."/>
            <person name="Ferriera S."/>
            <person name="Johnson J."/>
            <person name="Kravitz S."/>
            <person name="Beeson K."/>
            <person name="Sutton G."/>
            <person name="Rogers Y.-H."/>
            <person name="Friedman R."/>
            <person name="Frazier M."/>
            <person name="Venter J.C."/>
        </authorList>
    </citation>
    <scope>NUCLEOTIDE SEQUENCE [LARGE SCALE GENOMIC DNA]</scope>
    <source>
        <strain evidence="7 8">PCC 7420</strain>
    </source>
</reference>
<sequence>MKLIEKHVVRQGTRKWKEIDDLAFKSKNLYNRANYEIRQHFFKTHQILSYNEMASRMRLEESYCALPRKVSQQVLRCLDRNWKAWKEANKAYKKNPVLFKGKPKLPKYKDKEKGRNLLVYTIQAISLKELKKGWIKPSGTNLMISSHKQDINEVRIVPRLNYYVIEVIYEQPIQQLVNGEAVAGVDIGLNNLAAVTSNQKGFKPFLINGRPVKAINNYYNKKKAEGQSQLKGNRKTSKRIQRLSAKRGFKIDDYLHKSSRFIINQLVENNISTLVIGKNENWKQGICIGKVNNQNFTSVPHARLIKMLTYKAERVGIKVIITEESYTSVASFLDGDCIPVHGSPEAKTAKFSGRRVKRGLYQSKIGVKFNADINGSYNIIRQVVPDAFGNGIEGVVVHPVKITLAN</sequence>
<dbReference type="OrthoDB" id="442799at2"/>
<dbReference type="STRING" id="118168.MC7420_6705"/>
<dbReference type="RefSeq" id="WP_006102876.1">
    <property type="nucleotide sequence ID" value="NZ_DS989856.1"/>
</dbReference>
<comment type="similarity">
    <text evidence="1">In the C-terminal section; belongs to the transposase 35 family.</text>
</comment>
<protein>
    <submittedName>
        <fullName evidence="7">Putative transposase DNA-binding domain family</fullName>
    </submittedName>
</protein>
<keyword evidence="8" id="KW-1185">Reference proteome</keyword>
<dbReference type="Proteomes" id="UP000003835">
    <property type="component" value="Unassembled WGS sequence"/>
</dbReference>
<dbReference type="GO" id="GO:0003677">
    <property type="term" value="F:DNA binding"/>
    <property type="evidence" value="ECO:0007669"/>
    <property type="project" value="UniProtKB-KW"/>
</dbReference>
<dbReference type="EMBL" id="DS989856">
    <property type="protein sequence ID" value="EDX73657.1"/>
    <property type="molecule type" value="Genomic_DNA"/>
</dbReference>
<keyword evidence="4" id="KW-0233">DNA recombination</keyword>
<dbReference type="NCBIfam" id="NF040570">
    <property type="entry name" value="guided_TnpB"/>
    <property type="match status" value="1"/>
</dbReference>
<dbReference type="NCBIfam" id="TIGR01766">
    <property type="entry name" value="IS200/IS605 family accessory protein TnpB-like domain"/>
    <property type="match status" value="1"/>
</dbReference>
<dbReference type="InterPro" id="IPR010095">
    <property type="entry name" value="Cas12f1-like_TNB"/>
</dbReference>
<feature type="domain" description="Cas12f1-like TNB" evidence="6">
    <location>
        <begin position="301"/>
        <end position="379"/>
    </location>
</feature>
<dbReference type="Pfam" id="PF07282">
    <property type="entry name" value="Cas12f1-like_TNB"/>
    <property type="match status" value="1"/>
</dbReference>
<evidence type="ECO:0000313" key="7">
    <source>
        <dbReference type="EMBL" id="EDX73657.1"/>
    </source>
</evidence>
<dbReference type="AlphaFoldDB" id="B4VWC1"/>
<dbReference type="HOGENOM" id="CLU_032903_16_0_3"/>
<evidence type="ECO:0000256" key="3">
    <source>
        <dbReference type="ARBA" id="ARBA00023125"/>
    </source>
</evidence>
<keyword evidence="3 7" id="KW-0238">DNA-binding</keyword>
<evidence type="ECO:0000256" key="1">
    <source>
        <dbReference type="ARBA" id="ARBA00008761"/>
    </source>
</evidence>
<evidence type="ECO:0000256" key="2">
    <source>
        <dbReference type="ARBA" id="ARBA00022578"/>
    </source>
</evidence>
<evidence type="ECO:0000259" key="5">
    <source>
        <dbReference type="Pfam" id="PF01385"/>
    </source>
</evidence>